<name>A0A5Q0GTL3_SACSY</name>
<feature type="transmembrane region" description="Helical" evidence="1">
    <location>
        <begin position="77"/>
        <end position="98"/>
    </location>
</feature>
<keyword evidence="1" id="KW-0472">Membrane</keyword>
<organism evidence="2 3">
    <name type="scientific">Saccharothrix syringae</name>
    <name type="common">Nocardiopsis syringae</name>
    <dbReference type="NCBI Taxonomy" id="103733"/>
    <lineage>
        <taxon>Bacteria</taxon>
        <taxon>Bacillati</taxon>
        <taxon>Actinomycetota</taxon>
        <taxon>Actinomycetes</taxon>
        <taxon>Pseudonocardiales</taxon>
        <taxon>Pseudonocardiaceae</taxon>
        <taxon>Saccharothrix</taxon>
    </lineage>
</organism>
<protein>
    <submittedName>
        <fullName evidence="2">Uncharacterized protein</fullName>
    </submittedName>
</protein>
<proteinExistence type="predicted"/>
<dbReference type="EMBL" id="CP034550">
    <property type="protein sequence ID" value="QFZ16804.1"/>
    <property type="molecule type" value="Genomic_DNA"/>
</dbReference>
<dbReference type="AlphaFoldDB" id="A0A5Q0GTL3"/>
<evidence type="ECO:0000313" key="3">
    <source>
        <dbReference type="Proteomes" id="UP000325787"/>
    </source>
</evidence>
<dbReference type="RefSeq" id="WP_051765478.1">
    <property type="nucleotide sequence ID" value="NZ_CP034550.1"/>
</dbReference>
<feature type="transmembrane region" description="Helical" evidence="1">
    <location>
        <begin position="53"/>
        <end position="70"/>
    </location>
</feature>
<evidence type="ECO:0000313" key="2">
    <source>
        <dbReference type="EMBL" id="QFZ16804.1"/>
    </source>
</evidence>
<keyword evidence="3" id="KW-1185">Reference proteome</keyword>
<feature type="transmembrane region" description="Helical" evidence="1">
    <location>
        <begin position="21"/>
        <end position="41"/>
    </location>
</feature>
<dbReference type="KEGG" id="ssyi:EKG83_04380"/>
<reference evidence="3" key="1">
    <citation type="journal article" date="2021" name="Curr. Microbiol.">
        <title>Complete genome of nocamycin-producing strain Saccharothrix syringae NRRL B-16468 reveals the biosynthetic potential for secondary metabolites.</title>
        <authorList>
            <person name="Mo X."/>
            <person name="Yang S."/>
        </authorList>
    </citation>
    <scope>NUCLEOTIDE SEQUENCE [LARGE SCALE GENOMIC DNA]</scope>
    <source>
        <strain evidence="3">ATCC 51364 / DSM 43886 / JCM 6844 / KCTC 9398 / NBRC 14523 / NRRL B-16468 / INA 2240</strain>
    </source>
</reference>
<dbReference type="Proteomes" id="UP000325787">
    <property type="component" value="Chromosome"/>
</dbReference>
<evidence type="ECO:0000256" key="1">
    <source>
        <dbReference type="SAM" id="Phobius"/>
    </source>
</evidence>
<sequence length="100" mass="10317">MTMVDTKPEPRVARAWRGVSGALAVGLVLLALGMIGVQVYAGTRDLPGPGLDVVGGHAAAAVAAVAAQLVADRRKGWVVAVCGLAVVVLTALTLWLFWWA</sequence>
<keyword evidence="1" id="KW-1133">Transmembrane helix</keyword>
<keyword evidence="1" id="KW-0812">Transmembrane</keyword>
<accession>A0A5Q0GTL3</accession>
<gene>
    <name evidence="2" type="ORF">EKG83_04380</name>
</gene>